<evidence type="ECO:0000256" key="4">
    <source>
        <dbReference type="ARBA" id="ARBA00022692"/>
    </source>
</evidence>
<comment type="subcellular location">
    <subcellularLocation>
        <location evidence="1">Cell membrane</location>
        <topology evidence="1">Multi-pass membrane protein</topology>
    </subcellularLocation>
</comment>
<dbReference type="InterPro" id="IPR051447">
    <property type="entry name" value="Lipoprotein-release_system"/>
</dbReference>
<protein>
    <submittedName>
        <fullName evidence="9">FtsX-like permease family protein</fullName>
    </submittedName>
</protein>
<dbReference type="GO" id="GO:0098797">
    <property type="term" value="C:plasma membrane protein complex"/>
    <property type="evidence" value="ECO:0007669"/>
    <property type="project" value="TreeGrafter"/>
</dbReference>
<evidence type="ECO:0000256" key="3">
    <source>
        <dbReference type="ARBA" id="ARBA00022475"/>
    </source>
</evidence>
<keyword evidence="3" id="KW-1003">Cell membrane</keyword>
<accession>A0A6N3CDN6</accession>
<dbReference type="RefSeq" id="WP_421929928.1">
    <property type="nucleotide sequence ID" value="NZ_CACRUK010000018.1"/>
</dbReference>
<keyword evidence="4 7" id="KW-0812">Transmembrane</keyword>
<proteinExistence type="inferred from homology"/>
<feature type="domain" description="ABC3 transporter permease C-terminal" evidence="8">
    <location>
        <begin position="117"/>
        <end position="237"/>
    </location>
</feature>
<dbReference type="GO" id="GO:0044874">
    <property type="term" value="P:lipoprotein localization to outer membrane"/>
    <property type="evidence" value="ECO:0007669"/>
    <property type="project" value="TreeGrafter"/>
</dbReference>
<evidence type="ECO:0000256" key="6">
    <source>
        <dbReference type="ARBA" id="ARBA00023136"/>
    </source>
</evidence>
<evidence type="ECO:0000256" key="5">
    <source>
        <dbReference type="ARBA" id="ARBA00022989"/>
    </source>
</evidence>
<gene>
    <name evidence="9" type="ORF">RGLFYP19_01515</name>
</gene>
<comment type="similarity">
    <text evidence="2">Belongs to the ABC-4 integral membrane protein family. LolC/E subfamily.</text>
</comment>
<evidence type="ECO:0000256" key="2">
    <source>
        <dbReference type="ARBA" id="ARBA00005236"/>
    </source>
</evidence>
<name>A0A6N3CDN6_MEDGN</name>
<dbReference type="EMBL" id="CACRUK010000018">
    <property type="protein sequence ID" value="VYU13068.1"/>
    <property type="molecule type" value="Genomic_DNA"/>
</dbReference>
<evidence type="ECO:0000259" key="8">
    <source>
        <dbReference type="Pfam" id="PF02687"/>
    </source>
</evidence>
<feature type="transmembrane region" description="Helical" evidence="7">
    <location>
        <begin position="211"/>
        <end position="233"/>
    </location>
</feature>
<evidence type="ECO:0000256" key="7">
    <source>
        <dbReference type="SAM" id="Phobius"/>
    </source>
</evidence>
<reference evidence="9" key="1">
    <citation type="submission" date="2019-11" db="EMBL/GenBank/DDBJ databases">
        <authorList>
            <person name="Feng L."/>
        </authorList>
    </citation>
    <scope>NUCLEOTIDE SEQUENCE</scope>
    <source>
        <strain evidence="9">RgnavusLFYP19</strain>
    </source>
</reference>
<dbReference type="AlphaFoldDB" id="A0A6N3CDN6"/>
<dbReference type="PANTHER" id="PTHR30489:SF0">
    <property type="entry name" value="LIPOPROTEIN-RELEASING SYSTEM TRANSMEMBRANE PROTEIN LOLE"/>
    <property type="match status" value="1"/>
</dbReference>
<organism evidence="9">
    <name type="scientific">Mediterraneibacter gnavus</name>
    <name type="common">Ruminococcus gnavus</name>
    <dbReference type="NCBI Taxonomy" id="33038"/>
    <lineage>
        <taxon>Bacteria</taxon>
        <taxon>Bacillati</taxon>
        <taxon>Bacillota</taxon>
        <taxon>Clostridia</taxon>
        <taxon>Lachnospirales</taxon>
        <taxon>Lachnospiraceae</taxon>
        <taxon>Mediterraneibacter</taxon>
    </lineage>
</organism>
<keyword evidence="6 7" id="KW-0472">Membrane</keyword>
<dbReference type="PANTHER" id="PTHR30489">
    <property type="entry name" value="LIPOPROTEIN-RELEASING SYSTEM TRANSMEMBRANE PROTEIN LOLE"/>
    <property type="match status" value="1"/>
</dbReference>
<sequence>MFSTELDVGNEIDSTFKIVGIFSGTEGTTKEAITPDSIPANCGYVDISSIDELYELKGYDYLDVYAYSPEETKELMETIKNLPDVKGKTFTFNINTEDFDIVSTPLSSFGSIVDTAVLTITVIGMFVIVLFLVLWTRSRKKEIAVLLAVGRSKAEIVGQFLTENIWIAILSMFASTALSFGLANQIGSFIVSRLGENISKLTVQIATSDMLKVFGIGVILICLAVIVASYTVIRLQPKDILTKME</sequence>
<keyword evidence="5 7" id="KW-1133">Transmembrane helix</keyword>
<evidence type="ECO:0000313" key="9">
    <source>
        <dbReference type="EMBL" id="VYU13068.1"/>
    </source>
</evidence>
<dbReference type="InterPro" id="IPR003838">
    <property type="entry name" value="ABC3_permease_C"/>
</dbReference>
<dbReference type="Pfam" id="PF02687">
    <property type="entry name" value="FtsX"/>
    <property type="match status" value="1"/>
</dbReference>
<evidence type="ECO:0000256" key="1">
    <source>
        <dbReference type="ARBA" id="ARBA00004651"/>
    </source>
</evidence>
<feature type="transmembrane region" description="Helical" evidence="7">
    <location>
        <begin position="165"/>
        <end position="191"/>
    </location>
</feature>
<feature type="transmembrane region" description="Helical" evidence="7">
    <location>
        <begin position="115"/>
        <end position="135"/>
    </location>
</feature>